<dbReference type="InterPro" id="IPR000242">
    <property type="entry name" value="PTP_cat"/>
</dbReference>
<dbReference type="GO" id="GO:0004725">
    <property type="term" value="F:protein tyrosine phosphatase activity"/>
    <property type="evidence" value="ECO:0007669"/>
    <property type="project" value="InterPro"/>
</dbReference>
<dbReference type="InterPro" id="IPR003595">
    <property type="entry name" value="Tyr_Pase_cat"/>
</dbReference>
<dbReference type="AlphaFoldDB" id="A0A8E0RWE4"/>
<dbReference type="PROSITE" id="PS00383">
    <property type="entry name" value="TYR_PHOSPHATASE_1"/>
    <property type="match status" value="1"/>
</dbReference>
<evidence type="ECO:0000259" key="1">
    <source>
        <dbReference type="PROSITE" id="PS50055"/>
    </source>
</evidence>
<dbReference type="PANTHER" id="PTHR19134:SF449">
    <property type="entry name" value="TYROSINE-PROTEIN PHOSPHATASE 1"/>
    <property type="match status" value="1"/>
</dbReference>
<evidence type="ECO:0000313" key="3">
    <source>
        <dbReference type="EMBL" id="KAA0195563.1"/>
    </source>
</evidence>
<dbReference type="PROSITE" id="PS50056">
    <property type="entry name" value="TYR_PHOSPHATASE_2"/>
    <property type="match status" value="1"/>
</dbReference>
<keyword evidence="4" id="KW-1185">Reference proteome</keyword>
<dbReference type="SMART" id="SM00404">
    <property type="entry name" value="PTPc_motif"/>
    <property type="match status" value="1"/>
</dbReference>
<dbReference type="PROSITE" id="PS50055">
    <property type="entry name" value="TYR_PHOSPHATASE_PTP"/>
    <property type="match status" value="1"/>
</dbReference>
<feature type="domain" description="Tyrosine specific protein phosphatases" evidence="2">
    <location>
        <begin position="16"/>
        <end position="91"/>
    </location>
</feature>
<accession>A0A8E0RWE4</accession>
<dbReference type="Proteomes" id="UP000728185">
    <property type="component" value="Unassembled WGS sequence"/>
</dbReference>
<dbReference type="SUPFAM" id="SSF52799">
    <property type="entry name" value="(Phosphotyrosine protein) phosphatases II"/>
    <property type="match status" value="1"/>
</dbReference>
<dbReference type="EMBL" id="LUCM01003624">
    <property type="protein sequence ID" value="KAA0195563.1"/>
    <property type="molecule type" value="Genomic_DNA"/>
</dbReference>
<dbReference type="Pfam" id="PF00102">
    <property type="entry name" value="Y_phosphatase"/>
    <property type="match status" value="1"/>
</dbReference>
<dbReference type="InterPro" id="IPR000387">
    <property type="entry name" value="Tyr_Pase_dom"/>
</dbReference>
<dbReference type="InterPro" id="IPR050348">
    <property type="entry name" value="Protein-Tyr_Phosphatase"/>
</dbReference>
<name>A0A8E0RWE4_9TREM</name>
<dbReference type="InterPro" id="IPR029021">
    <property type="entry name" value="Prot-tyrosine_phosphatase-like"/>
</dbReference>
<sequence length="101" mass="11500">MTSWPDMNVPETAQFEKLLNRYADLRDRDANAGPPIVHCRAGVGRTGTFIAADVLRRHLKTEENAAIDIPGILLQLRRCRPSMIENLVCYQVIIHTRVLLY</sequence>
<feature type="domain" description="Tyrosine-protein phosphatase" evidence="1">
    <location>
        <begin position="1"/>
        <end position="100"/>
    </location>
</feature>
<evidence type="ECO:0000313" key="4">
    <source>
        <dbReference type="Proteomes" id="UP000728185"/>
    </source>
</evidence>
<dbReference type="PANTHER" id="PTHR19134">
    <property type="entry name" value="RECEPTOR-TYPE TYROSINE-PROTEIN PHOSPHATASE"/>
    <property type="match status" value="1"/>
</dbReference>
<organism evidence="3 4">
    <name type="scientific">Fasciolopsis buskii</name>
    <dbReference type="NCBI Taxonomy" id="27845"/>
    <lineage>
        <taxon>Eukaryota</taxon>
        <taxon>Metazoa</taxon>
        <taxon>Spiralia</taxon>
        <taxon>Lophotrochozoa</taxon>
        <taxon>Platyhelminthes</taxon>
        <taxon>Trematoda</taxon>
        <taxon>Digenea</taxon>
        <taxon>Plagiorchiida</taxon>
        <taxon>Echinostomata</taxon>
        <taxon>Echinostomatoidea</taxon>
        <taxon>Fasciolidae</taxon>
        <taxon>Fasciolopsis</taxon>
    </lineage>
</organism>
<protein>
    <submittedName>
        <fullName evidence="3">Uncharacterized protein</fullName>
    </submittedName>
</protein>
<dbReference type="PRINTS" id="PR00700">
    <property type="entry name" value="PRTYPHPHTASE"/>
</dbReference>
<reference evidence="3" key="1">
    <citation type="submission" date="2019-05" db="EMBL/GenBank/DDBJ databases">
        <title>Annotation for the trematode Fasciolopsis buski.</title>
        <authorList>
            <person name="Choi Y.-J."/>
        </authorList>
    </citation>
    <scope>NUCLEOTIDE SEQUENCE</scope>
    <source>
        <strain evidence="3">HT</strain>
        <tissue evidence="3">Whole worm</tissue>
    </source>
</reference>
<dbReference type="Gene3D" id="3.90.190.10">
    <property type="entry name" value="Protein tyrosine phosphatase superfamily"/>
    <property type="match status" value="1"/>
</dbReference>
<proteinExistence type="predicted"/>
<comment type="caution">
    <text evidence="3">The sequence shown here is derived from an EMBL/GenBank/DDBJ whole genome shotgun (WGS) entry which is preliminary data.</text>
</comment>
<dbReference type="InterPro" id="IPR016130">
    <property type="entry name" value="Tyr_Pase_AS"/>
</dbReference>
<dbReference type="OrthoDB" id="10253954at2759"/>
<gene>
    <name evidence="3" type="ORF">FBUS_01014</name>
</gene>
<evidence type="ECO:0000259" key="2">
    <source>
        <dbReference type="PROSITE" id="PS50056"/>
    </source>
</evidence>
<dbReference type="CDD" id="cd00047">
    <property type="entry name" value="PTPc"/>
    <property type="match status" value="1"/>
</dbReference>